<comment type="caution">
    <text evidence="1">The sequence shown here is derived from an EMBL/GenBank/DDBJ whole genome shotgun (WGS) entry which is preliminary data.</text>
</comment>
<gene>
    <name evidence="1" type="ORF">CLV35_3800</name>
</gene>
<dbReference type="Pfam" id="PF05834">
    <property type="entry name" value="Lycopene_cycl"/>
    <property type="match status" value="1"/>
</dbReference>
<sequence>MRDGSAAYWDAVVAGSGPAALAATAALALEGLRVLRVGPPVRWSATYCCWWDEVVDAAAALRLGDPYALATRHDQPLVRTRAGGDVLLPRPYARLDDAALAAALRTRALGAGAVERRGRLAGVRGAGTSSVAVLADGTEVAGSLVVDATGGAANAPAQQRAWGEVVEGVPDLLPPGGALFMDWVAPGRDGPPAFLYGLDLGDGTSLLELTSLAARPPVALEQLRSQLHALLDERGIVRAGRSERVAIPLGRARVRSGAFAPALPFGAAAGMVHPATGYSVLSSLLLAPALARAAAGALGATGGRGPTDGGGAVEAARTALWPRGRRATAYLLDRGLEALLPLGAEDVDRFFAAFFALPQERWSAYLDLRSPPAAVAAAMSATFARLPAHLRLHVARATVAAPRH</sequence>
<accession>A0A420XJV0</accession>
<keyword evidence="2" id="KW-1185">Reference proteome</keyword>
<dbReference type="InterPro" id="IPR036188">
    <property type="entry name" value="FAD/NAD-bd_sf"/>
</dbReference>
<organism evidence="1 2">
    <name type="scientific">Motilibacter peucedani</name>
    <dbReference type="NCBI Taxonomy" id="598650"/>
    <lineage>
        <taxon>Bacteria</taxon>
        <taxon>Bacillati</taxon>
        <taxon>Actinomycetota</taxon>
        <taxon>Actinomycetes</taxon>
        <taxon>Motilibacterales</taxon>
        <taxon>Motilibacteraceae</taxon>
        <taxon>Motilibacter</taxon>
    </lineage>
</organism>
<dbReference type="Proteomes" id="UP000281955">
    <property type="component" value="Unassembled WGS sequence"/>
</dbReference>
<evidence type="ECO:0000313" key="2">
    <source>
        <dbReference type="Proteomes" id="UP000281955"/>
    </source>
</evidence>
<dbReference type="AlphaFoldDB" id="A0A420XJV0"/>
<dbReference type="RefSeq" id="WP_183062076.1">
    <property type="nucleotide sequence ID" value="NZ_RBWV01000017.1"/>
</dbReference>
<dbReference type="PANTHER" id="PTHR39757">
    <property type="match status" value="1"/>
</dbReference>
<dbReference type="PANTHER" id="PTHR39757:SF5">
    <property type="entry name" value="OS02G0190600 PROTEIN"/>
    <property type="match status" value="1"/>
</dbReference>
<dbReference type="EMBL" id="RBWV01000017">
    <property type="protein sequence ID" value="RKS67896.1"/>
    <property type="molecule type" value="Genomic_DNA"/>
</dbReference>
<reference evidence="1 2" key="1">
    <citation type="submission" date="2018-10" db="EMBL/GenBank/DDBJ databases">
        <title>Genomic Encyclopedia of Archaeal and Bacterial Type Strains, Phase II (KMG-II): from individual species to whole genera.</title>
        <authorList>
            <person name="Goeker M."/>
        </authorList>
    </citation>
    <scope>NUCLEOTIDE SEQUENCE [LARGE SCALE GENOMIC DNA]</scope>
    <source>
        <strain evidence="1 2">RP-AC37</strain>
    </source>
</reference>
<dbReference type="InParanoid" id="A0A420XJV0"/>
<evidence type="ECO:0000313" key="1">
    <source>
        <dbReference type="EMBL" id="RKS67896.1"/>
    </source>
</evidence>
<name>A0A420XJV0_9ACTN</name>
<dbReference type="SUPFAM" id="SSF51905">
    <property type="entry name" value="FAD/NAD(P)-binding domain"/>
    <property type="match status" value="1"/>
</dbReference>
<protein>
    <submittedName>
        <fullName evidence="1">Lycopene beta-cyclase</fullName>
    </submittedName>
</protein>
<proteinExistence type="predicted"/>